<dbReference type="GO" id="GO:0016788">
    <property type="term" value="F:hydrolase activity, acting on ester bonds"/>
    <property type="evidence" value="ECO:0007669"/>
    <property type="project" value="InterPro"/>
</dbReference>
<organism evidence="6 7">
    <name type="scientific">Azospirillum griseum</name>
    <dbReference type="NCBI Taxonomy" id="2496639"/>
    <lineage>
        <taxon>Bacteria</taxon>
        <taxon>Pseudomonadati</taxon>
        <taxon>Pseudomonadota</taxon>
        <taxon>Alphaproteobacteria</taxon>
        <taxon>Rhodospirillales</taxon>
        <taxon>Azospirillaceae</taxon>
        <taxon>Azospirillum</taxon>
    </lineage>
</organism>
<keyword evidence="4" id="KW-0862">Zinc</keyword>
<evidence type="ECO:0000256" key="3">
    <source>
        <dbReference type="ARBA" id="ARBA00022801"/>
    </source>
</evidence>
<evidence type="ECO:0000256" key="2">
    <source>
        <dbReference type="ARBA" id="ARBA00022723"/>
    </source>
</evidence>
<dbReference type="PANTHER" id="PTHR37326:SF1">
    <property type="entry name" value="BLL3975 PROTEIN"/>
    <property type="match status" value="1"/>
</dbReference>
<dbReference type="Gene3D" id="3.40.630.10">
    <property type="entry name" value="Zn peptidases"/>
    <property type="match status" value="1"/>
</dbReference>
<dbReference type="Proteomes" id="UP000277007">
    <property type="component" value="Unassembled WGS sequence"/>
</dbReference>
<evidence type="ECO:0000313" key="7">
    <source>
        <dbReference type="Proteomes" id="UP000277007"/>
    </source>
</evidence>
<dbReference type="AlphaFoldDB" id="A0A431VCN2"/>
<dbReference type="OrthoDB" id="9782876at2"/>
<dbReference type="InterPro" id="IPR055438">
    <property type="entry name" value="AstE_AspA_cat"/>
</dbReference>
<dbReference type="SUPFAM" id="SSF53187">
    <property type="entry name" value="Zn-dependent exopeptidases"/>
    <property type="match status" value="1"/>
</dbReference>
<evidence type="ECO:0000256" key="1">
    <source>
        <dbReference type="ARBA" id="ARBA00001947"/>
    </source>
</evidence>
<dbReference type="RefSeq" id="WP_126618841.1">
    <property type="nucleotide sequence ID" value="NZ_JBHUCY010000016.1"/>
</dbReference>
<dbReference type="PANTHER" id="PTHR37326">
    <property type="entry name" value="BLL3975 PROTEIN"/>
    <property type="match status" value="1"/>
</dbReference>
<keyword evidence="7" id="KW-1185">Reference proteome</keyword>
<dbReference type="InterPro" id="IPR053138">
    <property type="entry name" value="N-alpha-Ac-DABA_deacetylase"/>
</dbReference>
<accession>A0A431VCN2</accession>
<feature type="domain" description="Succinylglutamate desuccinylase/Aspartoacylase catalytic" evidence="5">
    <location>
        <begin position="38"/>
        <end position="225"/>
    </location>
</feature>
<comment type="cofactor">
    <cofactor evidence="1">
        <name>Zn(2+)</name>
        <dbReference type="ChEBI" id="CHEBI:29105"/>
    </cofactor>
</comment>
<name>A0A431VCN2_9PROT</name>
<dbReference type="GO" id="GO:0046872">
    <property type="term" value="F:metal ion binding"/>
    <property type="evidence" value="ECO:0007669"/>
    <property type="project" value="UniProtKB-KW"/>
</dbReference>
<dbReference type="Pfam" id="PF24827">
    <property type="entry name" value="AstE_AspA_cat"/>
    <property type="match status" value="1"/>
</dbReference>
<dbReference type="EMBL" id="RXMA01000024">
    <property type="protein sequence ID" value="RTR16572.1"/>
    <property type="molecule type" value="Genomic_DNA"/>
</dbReference>
<evidence type="ECO:0000313" key="6">
    <source>
        <dbReference type="EMBL" id="RTR16572.1"/>
    </source>
</evidence>
<keyword evidence="3" id="KW-0378">Hydrolase</keyword>
<reference evidence="6 7" key="1">
    <citation type="submission" date="2018-12" db="EMBL/GenBank/DDBJ databases">
        <authorList>
            <person name="Yang Y."/>
        </authorList>
    </citation>
    <scope>NUCLEOTIDE SEQUENCE [LARGE SCALE GENOMIC DNA]</scope>
    <source>
        <strain evidence="6 7">L-25-5w-1</strain>
    </source>
</reference>
<keyword evidence="2" id="KW-0479">Metal-binding</keyword>
<protein>
    <submittedName>
        <fullName evidence="6">Succinylglutamate desuccinylase/aspartoacylase family protein</fullName>
    </submittedName>
</protein>
<sequence>MSFPPSQHRVEEVPLLTDRLGTRRSLTVHRFGTPGARPKVYIQAALHADETPGLLVAHHLIRRLRSATVSGEIIVVPMANPTGIAQIVEGVHVGRYALDGSGNFNRHFPDLIAGAAERLVGRIGPDPQANIQAVRAALRATFEALPAPDSEVAALRHTLMGMAFDADIVLDLHCDQESVPHLYAGDPLWPELADLAALLGVKAVLLSPDAGGKPFDEACSVPWWTLAARFAADGPIPAACVSTTIELRGKADVDDAQADADAQAILGALIRRGIVAGTPPDLPPPQCEATPLTGLARVVSPVSGVIAFHRAVGDRVEAGDLIADIVDPTAADPDQARTPLRTPGGGIIMARNNLRFVSRGELVASIAGPEPLNSGHSLLFD</sequence>
<gene>
    <name evidence="6" type="ORF">EJ903_20275</name>
</gene>
<dbReference type="CDD" id="cd06250">
    <property type="entry name" value="M14_PaAOTO_like"/>
    <property type="match status" value="1"/>
</dbReference>
<evidence type="ECO:0000256" key="4">
    <source>
        <dbReference type="ARBA" id="ARBA00022833"/>
    </source>
</evidence>
<proteinExistence type="predicted"/>
<evidence type="ECO:0000259" key="5">
    <source>
        <dbReference type="Pfam" id="PF24827"/>
    </source>
</evidence>
<comment type="caution">
    <text evidence="6">The sequence shown here is derived from an EMBL/GenBank/DDBJ whole genome shotgun (WGS) entry which is preliminary data.</text>
</comment>